<proteinExistence type="predicted"/>
<evidence type="ECO:0000313" key="3">
    <source>
        <dbReference type="Proteomes" id="UP000663879"/>
    </source>
</evidence>
<dbReference type="EMBL" id="CAJNOC010000383">
    <property type="protein sequence ID" value="CAF0753541.1"/>
    <property type="molecule type" value="Genomic_DNA"/>
</dbReference>
<dbReference type="InterPro" id="IPR016197">
    <property type="entry name" value="Chromo-like_dom_sf"/>
</dbReference>
<feature type="domain" description="Chromo" evidence="1">
    <location>
        <begin position="103"/>
        <end position="146"/>
    </location>
</feature>
<dbReference type="CDD" id="cd00024">
    <property type="entry name" value="CD_CSD"/>
    <property type="match status" value="1"/>
</dbReference>
<dbReference type="SUPFAM" id="SSF54160">
    <property type="entry name" value="Chromo domain-like"/>
    <property type="match status" value="1"/>
</dbReference>
<dbReference type="Proteomes" id="UP000663879">
    <property type="component" value="Unassembled WGS sequence"/>
</dbReference>
<keyword evidence="3" id="KW-1185">Reference proteome</keyword>
<accession>A0A813PIV3</accession>
<protein>
    <recommendedName>
        <fullName evidence="1">Chromo domain-containing protein</fullName>
    </recommendedName>
</protein>
<evidence type="ECO:0000259" key="1">
    <source>
        <dbReference type="PROSITE" id="PS50013"/>
    </source>
</evidence>
<dbReference type="AlphaFoldDB" id="A0A813PIV3"/>
<comment type="caution">
    <text evidence="2">The sequence shown here is derived from an EMBL/GenBank/DDBJ whole genome shotgun (WGS) entry which is preliminary data.</text>
</comment>
<dbReference type="Pfam" id="PF00385">
    <property type="entry name" value="Chromo"/>
    <property type="match status" value="1"/>
</dbReference>
<gene>
    <name evidence="2" type="ORF">OXX778_LOCUS4046</name>
</gene>
<dbReference type="InterPro" id="IPR023780">
    <property type="entry name" value="Chromo_domain"/>
</dbReference>
<dbReference type="PROSITE" id="PS50013">
    <property type="entry name" value="CHROMO_2"/>
    <property type="match status" value="1"/>
</dbReference>
<evidence type="ECO:0000313" key="2">
    <source>
        <dbReference type="EMBL" id="CAF0753541.1"/>
    </source>
</evidence>
<organism evidence="2 3">
    <name type="scientific">Brachionus calyciflorus</name>
    <dbReference type="NCBI Taxonomy" id="104777"/>
    <lineage>
        <taxon>Eukaryota</taxon>
        <taxon>Metazoa</taxon>
        <taxon>Spiralia</taxon>
        <taxon>Gnathifera</taxon>
        <taxon>Rotifera</taxon>
        <taxon>Eurotatoria</taxon>
        <taxon>Monogononta</taxon>
        <taxon>Pseudotrocha</taxon>
        <taxon>Ploima</taxon>
        <taxon>Brachionidae</taxon>
        <taxon>Brachionus</taxon>
    </lineage>
</organism>
<dbReference type="OrthoDB" id="8192126at2759"/>
<dbReference type="Gene3D" id="2.40.50.40">
    <property type="match status" value="1"/>
</dbReference>
<name>A0A813PIV3_9BILA</name>
<reference evidence="2" key="1">
    <citation type="submission" date="2021-02" db="EMBL/GenBank/DDBJ databases">
        <authorList>
            <person name="Nowell W R."/>
        </authorList>
    </citation>
    <scope>NUCLEOTIDE SEQUENCE</scope>
    <source>
        <strain evidence="2">Ploen Becks lab</strain>
    </source>
</reference>
<sequence>MKEDRKLAKDNIDKAKEIQVKIQDKNKNVIVDRLKPGTKVYITIEGLQNKLTPKYRGPYTIVKSTKNDNLILKNVLGEVLKDSYPLCKLKLDKGIDDEIDNFQKFEKILHHRKVKNGYEYLILWVHKDQTWEPASNFSDKTVIENY</sequence>
<dbReference type="InterPro" id="IPR000953">
    <property type="entry name" value="Chromo/chromo_shadow_dom"/>
</dbReference>